<protein>
    <submittedName>
        <fullName evidence="6">Transcriptional regulator, IclR family</fullName>
    </submittedName>
</protein>
<dbReference type="PANTHER" id="PTHR30136">
    <property type="entry name" value="HELIX-TURN-HELIX TRANSCRIPTIONAL REGULATOR, ICLR FAMILY"/>
    <property type="match status" value="1"/>
</dbReference>
<dbReference type="SUPFAM" id="SSF55781">
    <property type="entry name" value="GAF domain-like"/>
    <property type="match status" value="1"/>
</dbReference>
<evidence type="ECO:0000259" key="5">
    <source>
        <dbReference type="PROSITE" id="PS51078"/>
    </source>
</evidence>
<sequence length="269" mass="29656">MSETTEMKQDSTRQGIGSLEIGLRILNIIAQSPKPPTLKSLSDQLSHSPSRLHKYLVSLLRMEYITQINGSQYALGKASLTLGIASIKKIDPIKQALEAVERLSEETDKTVSVTIWNGYAPLVIKWLDASQQIAVNVRLGTELSPFFSVSGRIFLANLPLARRLKLVEDFYSDLPAKPRFQGKPLNQEAFNEHLDAIKESNLCTFSGDFLPDINVIGSGIYDINGNVSSVISLMGMANDCCTKVNSLYPRLVKEYANKVTEEICGAASF</sequence>
<dbReference type="InterPro" id="IPR050707">
    <property type="entry name" value="HTH_MetabolicPath_Reg"/>
</dbReference>
<dbReference type="STRING" id="1122206.SAMN02745753_00580"/>
<dbReference type="SUPFAM" id="SSF46785">
    <property type="entry name" value="Winged helix' DNA-binding domain"/>
    <property type="match status" value="1"/>
</dbReference>
<dbReference type="InterPro" id="IPR014757">
    <property type="entry name" value="Tscrpt_reg_IclR_C"/>
</dbReference>
<evidence type="ECO:0000256" key="3">
    <source>
        <dbReference type="ARBA" id="ARBA00023163"/>
    </source>
</evidence>
<dbReference type="Gene3D" id="1.10.10.10">
    <property type="entry name" value="Winged helix-like DNA-binding domain superfamily/Winged helix DNA-binding domain"/>
    <property type="match status" value="1"/>
</dbReference>
<dbReference type="Pfam" id="PF09339">
    <property type="entry name" value="HTH_IclR"/>
    <property type="match status" value="1"/>
</dbReference>
<feature type="domain" description="IclR-ED" evidence="5">
    <location>
        <begin position="78"/>
        <end position="265"/>
    </location>
</feature>
<dbReference type="RefSeq" id="WP_072838222.1">
    <property type="nucleotide sequence ID" value="NZ_FQVF01000003.1"/>
</dbReference>
<reference evidence="7" key="1">
    <citation type="submission" date="2016-11" db="EMBL/GenBank/DDBJ databases">
        <authorList>
            <person name="Varghese N."/>
            <person name="Submissions S."/>
        </authorList>
    </citation>
    <scope>NUCLEOTIDE SEQUENCE [LARGE SCALE GENOMIC DNA]</scope>
    <source>
        <strain evidence="7">DSM 16579</strain>
    </source>
</reference>
<dbReference type="InterPro" id="IPR036388">
    <property type="entry name" value="WH-like_DNA-bd_sf"/>
</dbReference>
<keyword evidence="1" id="KW-0805">Transcription regulation</keyword>
<evidence type="ECO:0000313" key="7">
    <source>
        <dbReference type="Proteomes" id="UP000184517"/>
    </source>
</evidence>
<dbReference type="Gene3D" id="3.30.450.40">
    <property type="match status" value="1"/>
</dbReference>
<evidence type="ECO:0000313" key="6">
    <source>
        <dbReference type="EMBL" id="SHE64848.1"/>
    </source>
</evidence>
<dbReference type="SMART" id="SM00346">
    <property type="entry name" value="HTH_ICLR"/>
    <property type="match status" value="1"/>
</dbReference>
<name>A0A1M4V7L8_9GAMM</name>
<keyword evidence="3" id="KW-0804">Transcription</keyword>
<dbReference type="InterPro" id="IPR029016">
    <property type="entry name" value="GAF-like_dom_sf"/>
</dbReference>
<dbReference type="Proteomes" id="UP000184517">
    <property type="component" value="Unassembled WGS sequence"/>
</dbReference>
<dbReference type="GO" id="GO:0045892">
    <property type="term" value="P:negative regulation of DNA-templated transcription"/>
    <property type="evidence" value="ECO:0007669"/>
    <property type="project" value="TreeGrafter"/>
</dbReference>
<dbReference type="AlphaFoldDB" id="A0A1M4V7L8"/>
<keyword evidence="2" id="KW-0238">DNA-binding</keyword>
<feature type="domain" description="HTH iclR-type" evidence="4">
    <location>
        <begin position="16"/>
        <end position="77"/>
    </location>
</feature>
<dbReference type="GO" id="GO:0003677">
    <property type="term" value="F:DNA binding"/>
    <property type="evidence" value="ECO:0007669"/>
    <property type="project" value="UniProtKB-KW"/>
</dbReference>
<dbReference type="Pfam" id="PF01614">
    <property type="entry name" value="IclR_C"/>
    <property type="match status" value="1"/>
</dbReference>
<dbReference type="InterPro" id="IPR005471">
    <property type="entry name" value="Tscrpt_reg_IclR_N"/>
</dbReference>
<dbReference type="EMBL" id="FQVF01000003">
    <property type="protein sequence ID" value="SHE64848.1"/>
    <property type="molecule type" value="Genomic_DNA"/>
</dbReference>
<dbReference type="InterPro" id="IPR036390">
    <property type="entry name" value="WH_DNA-bd_sf"/>
</dbReference>
<gene>
    <name evidence="6" type="ORF">SAMN02745753_00580</name>
</gene>
<dbReference type="PROSITE" id="PS51078">
    <property type="entry name" value="ICLR_ED"/>
    <property type="match status" value="1"/>
</dbReference>
<dbReference type="OrthoDB" id="6687062at2"/>
<organism evidence="6 7">
    <name type="scientific">Marinomonas polaris DSM 16579</name>
    <dbReference type="NCBI Taxonomy" id="1122206"/>
    <lineage>
        <taxon>Bacteria</taxon>
        <taxon>Pseudomonadati</taxon>
        <taxon>Pseudomonadota</taxon>
        <taxon>Gammaproteobacteria</taxon>
        <taxon>Oceanospirillales</taxon>
        <taxon>Oceanospirillaceae</taxon>
        <taxon>Marinomonas</taxon>
    </lineage>
</organism>
<dbReference type="PANTHER" id="PTHR30136:SF8">
    <property type="entry name" value="TRANSCRIPTIONAL REGULATORY PROTEIN"/>
    <property type="match status" value="1"/>
</dbReference>
<evidence type="ECO:0000256" key="2">
    <source>
        <dbReference type="ARBA" id="ARBA00023125"/>
    </source>
</evidence>
<accession>A0A1M4V7L8</accession>
<dbReference type="GO" id="GO:0003700">
    <property type="term" value="F:DNA-binding transcription factor activity"/>
    <property type="evidence" value="ECO:0007669"/>
    <property type="project" value="TreeGrafter"/>
</dbReference>
<proteinExistence type="predicted"/>
<evidence type="ECO:0000259" key="4">
    <source>
        <dbReference type="PROSITE" id="PS51077"/>
    </source>
</evidence>
<evidence type="ECO:0000256" key="1">
    <source>
        <dbReference type="ARBA" id="ARBA00023015"/>
    </source>
</evidence>
<keyword evidence="7" id="KW-1185">Reference proteome</keyword>
<dbReference type="PROSITE" id="PS51077">
    <property type="entry name" value="HTH_ICLR"/>
    <property type="match status" value="1"/>
</dbReference>